<evidence type="ECO:0000313" key="1">
    <source>
        <dbReference type="EMBL" id="PBK81616.1"/>
    </source>
</evidence>
<accession>A0A2H3D277</accession>
<name>A0A2H3D277_ARMGA</name>
<dbReference type="OrthoDB" id="3027438at2759"/>
<dbReference type="Proteomes" id="UP000217790">
    <property type="component" value="Unassembled WGS sequence"/>
</dbReference>
<evidence type="ECO:0000313" key="2">
    <source>
        <dbReference type="Proteomes" id="UP000217790"/>
    </source>
</evidence>
<dbReference type="InParanoid" id="A0A2H3D277"/>
<reference evidence="2" key="1">
    <citation type="journal article" date="2017" name="Nat. Ecol. Evol.">
        <title>Genome expansion and lineage-specific genetic innovations in the forest pathogenic fungi Armillaria.</title>
        <authorList>
            <person name="Sipos G."/>
            <person name="Prasanna A.N."/>
            <person name="Walter M.C."/>
            <person name="O'Connor E."/>
            <person name="Balint B."/>
            <person name="Krizsan K."/>
            <person name="Kiss B."/>
            <person name="Hess J."/>
            <person name="Varga T."/>
            <person name="Slot J."/>
            <person name="Riley R."/>
            <person name="Boka B."/>
            <person name="Rigling D."/>
            <person name="Barry K."/>
            <person name="Lee J."/>
            <person name="Mihaltcheva S."/>
            <person name="LaButti K."/>
            <person name="Lipzen A."/>
            <person name="Waldron R."/>
            <person name="Moloney N.M."/>
            <person name="Sperisen C."/>
            <person name="Kredics L."/>
            <person name="Vagvoelgyi C."/>
            <person name="Patrignani A."/>
            <person name="Fitzpatrick D."/>
            <person name="Nagy I."/>
            <person name="Doyle S."/>
            <person name="Anderson J.B."/>
            <person name="Grigoriev I.V."/>
            <person name="Gueldener U."/>
            <person name="Muensterkoetter M."/>
            <person name="Nagy L.G."/>
        </authorList>
    </citation>
    <scope>NUCLEOTIDE SEQUENCE [LARGE SCALE GENOMIC DNA]</scope>
    <source>
        <strain evidence="2">Ar21-2</strain>
    </source>
</reference>
<proteinExistence type="predicted"/>
<sequence length="107" mass="12127">MLRGHRTQARRQAAEAQNHISDSLRIIPRVNSFFVLPNNIFWSTAVGDDLAMEFGNNLEFVLAVSRDERLNELDMAETCSMSSKGTNTNWQVDRLQAGDFFIFFAGV</sequence>
<organism evidence="1 2">
    <name type="scientific">Armillaria gallica</name>
    <name type="common">Bulbous honey fungus</name>
    <name type="synonym">Armillaria bulbosa</name>
    <dbReference type="NCBI Taxonomy" id="47427"/>
    <lineage>
        <taxon>Eukaryota</taxon>
        <taxon>Fungi</taxon>
        <taxon>Dikarya</taxon>
        <taxon>Basidiomycota</taxon>
        <taxon>Agaricomycotina</taxon>
        <taxon>Agaricomycetes</taxon>
        <taxon>Agaricomycetidae</taxon>
        <taxon>Agaricales</taxon>
        <taxon>Marasmiineae</taxon>
        <taxon>Physalacriaceae</taxon>
        <taxon>Armillaria</taxon>
    </lineage>
</organism>
<keyword evidence="2" id="KW-1185">Reference proteome</keyword>
<dbReference type="EMBL" id="KZ293727">
    <property type="protein sequence ID" value="PBK81616.1"/>
    <property type="molecule type" value="Genomic_DNA"/>
</dbReference>
<dbReference type="AlphaFoldDB" id="A0A2H3D277"/>
<dbReference type="STRING" id="47427.A0A2H3D277"/>
<protein>
    <submittedName>
        <fullName evidence="1">Uncharacterized protein</fullName>
    </submittedName>
</protein>
<gene>
    <name evidence="1" type="ORF">ARMGADRAFT_1091105</name>
</gene>